<comment type="similarity">
    <text evidence="1">Belongs to the IMPACT family.</text>
</comment>
<sequence length="211" mass="23371">MLEKYRTIKVAGQHEIVIEKSRFICSMIRATDEKTAQEFIQSIKKKYWNASHNCSAYIIGERDQYQKAQDDGEPSGTAGVPMLEVLKKKHLKDVAVVVTRYFGGTKLGAGGLVRAYSNSVSEACKAVGIVERSLAAIISCTVDYATHAKFENALGKTGYQIANISFTESVTIDVYVENSDVAPFQEWAINLTSGQIKMIEVGKKYQEKDVN</sequence>
<dbReference type="Proteomes" id="UP000223060">
    <property type="component" value="Chromosome"/>
</dbReference>
<evidence type="ECO:0000259" key="2">
    <source>
        <dbReference type="Pfam" id="PF01205"/>
    </source>
</evidence>
<dbReference type="GO" id="GO:0006446">
    <property type="term" value="P:regulation of translational initiation"/>
    <property type="evidence" value="ECO:0007669"/>
    <property type="project" value="TreeGrafter"/>
</dbReference>
<evidence type="ECO:0000256" key="1">
    <source>
        <dbReference type="ARBA" id="ARBA00007665"/>
    </source>
</evidence>
<proteinExistence type="inferred from homology"/>
<dbReference type="SUPFAM" id="SSF54980">
    <property type="entry name" value="EF-G C-terminal domain-like"/>
    <property type="match status" value="1"/>
</dbReference>
<accession>A0A1S7FRP4</accession>
<dbReference type="NCBIfam" id="TIGR00257">
    <property type="entry name" value="IMPACT_YIGZ"/>
    <property type="match status" value="1"/>
</dbReference>
<dbReference type="InterPro" id="IPR035647">
    <property type="entry name" value="EFG_III/V"/>
</dbReference>
<dbReference type="InterPro" id="IPR020569">
    <property type="entry name" value="UPF0029_Impact_CS"/>
</dbReference>
<dbReference type="InterPro" id="IPR036956">
    <property type="entry name" value="Impact_N_sf"/>
</dbReference>
<evidence type="ECO:0000259" key="3">
    <source>
        <dbReference type="Pfam" id="PF09186"/>
    </source>
</evidence>
<reference evidence="5 7" key="3">
    <citation type="submission" date="2020-03" db="EMBL/GenBank/DDBJ databases">
        <title>Soil Listeria distribution.</title>
        <authorList>
            <person name="Liao J."/>
            <person name="Wiedmann M."/>
        </authorList>
    </citation>
    <scope>NUCLEOTIDE SEQUENCE [LARGE SCALE GENOMIC DNA]</scope>
    <source>
        <strain evidence="5 7">FSL L7-1523</strain>
    </source>
</reference>
<dbReference type="InterPro" id="IPR015796">
    <property type="entry name" value="Impact_YigZ-like"/>
</dbReference>
<feature type="domain" description="UPF0029" evidence="3">
    <location>
        <begin position="140"/>
        <end position="195"/>
    </location>
</feature>
<dbReference type="PROSITE" id="PS00910">
    <property type="entry name" value="UPF0029"/>
    <property type="match status" value="1"/>
</dbReference>
<dbReference type="Gene3D" id="3.30.230.30">
    <property type="entry name" value="Impact, N-terminal domain"/>
    <property type="match status" value="1"/>
</dbReference>
<dbReference type="Gene3D" id="3.30.70.240">
    <property type="match status" value="1"/>
</dbReference>
<dbReference type="EMBL" id="JAARRL010000009">
    <property type="protein sequence ID" value="MBC1500425.1"/>
    <property type="molecule type" value="Genomic_DNA"/>
</dbReference>
<name>A0A1S7FRP4_9LIST</name>
<dbReference type="EMBL" id="CP011102">
    <property type="protein sequence ID" value="AQY50039.1"/>
    <property type="molecule type" value="Genomic_DNA"/>
</dbReference>
<evidence type="ECO:0000313" key="6">
    <source>
        <dbReference type="Proteomes" id="UP000223060"/>
    </source>
</evidence>
<dbReference type="KEGG" id="lwi:UE46_02560"/>
<dbReference type="GO" id="GO:0005737">
    <property type="term" value="C:cytoplasm"/>
    <property type="evidence" value="ECO:0007669"/>
    <property type="project" value="TreeGrafter"/>
</dbReference>
<dbReference type="InterPro" id="IPR015269">
    <property type="entry name" value="UPF0029_Impact_C"/>
</dbReference>
<dbReference type="Proteomes" id="UP000564536">
    <property type="component" value="Unassembled WGS sequence"/>
</dbReference>
<evidence type="ECO:0000313" key="5">
    <source>
        <dbReference type="EMBL" id="MBC1500425.1"/>
    </source>
</evidence>
<dbReference type="InterPro" id="IPR001498">
    <property type="entry name" value="Impact_N"/>
</dbReference>
<dbReference type="Pfam" id="PF09186">
    <property type="entry name" value="DUF1949"/>
    <property type="match status" value="1"/>
</dbReference>
<dbReference type="InterPro" id="IPR023582">
    <property type="entry name" value="Impact"/>
</dbReference>
<evidence type="ECO:0000313" key="4">
    <source>
        <dbReference type="EMBL" id="AQY50039.1"/>
    </source>
</evidence>
<keyword evidence="6" id="KW-1185">Reference proteome</keyword>
<dbReference type="AlphaFoldDB" id="A0A1S7FRP4"/>
<dbReference type="Pfam" id="PF01205">
    <property type="entry name" value="Impact_N"/>
    <property type="match status" value="1"/>
</dbReference>
<dbReference type="InterPro" id="IPR020568">
    <property type="entry name" value="Ribosomal_Su5_D2-typ_SF"/>
</dbReference>
<evidence type="ECO:0000313" key="7">
    <source>
        <dbReference type="Proteomes" id="UP000564536"/>
    </source>
</evidence>
<reference evidence="4" key="1">
    <citation type="submission" date="2015-03" db="EMBL/GenBank/DDBJ databases">
        <authorList>
            <person name="Murphy D."/>
        </authorList>
    </citation>
    <scope>NUCLEOTIDE SEQUENCE [LARGE SCALE GENOMIC DNA]</scope>
    <source>
        <strain evidence="4">WS 4560</strain>
    </source>
</reference>
<feature type="domain" description="Impact N-terminal" evidence="2">
    <location>
        <begin position="20"/>
        <end position="124"/>
    </location>
</feature>
<dbReference type="PANTHER" id="PTHR16301:SF20">
    <property type="entry name" value="IMPACT FAMILY MEMBER YIGZ"/>
    <property type="match status" value="1"/>
</dbReference>
<dbReference type="SUPFAM" id="SSF54211">
    <property type="entry name" value="Ribosomal protein S5 domain 2-like"/>
    <property type="match status" value="1"/>
</dbReference>
<protein>
    <submittedName>
        <fullName evidence="5">YigZ family protein</fullName>
    </submittedName>
</protein>
<dbReference type="RefSeq" id="WP_036059669.1">
    <property type="nucleotide sequence ID" value="NZ_CP011102.1"/>
</dbReference>
<dbReference type="PANTHER" id="PTHR16301">
    <property type="entry name" value="IMPACT-RELATED"/>
    <property type="match status" value="1"/>
</dbReference>
<reference evidence="6" key="2">
    <citation type="submission" date="2015-03" db="EMBL/GenBank/DDBJ databases">
        <authorList>
            <person name="Ferrari E."/>
            <person name="Walter M.C."/>
            <person name="Huptas C."/>
            <person name="Scherer S."/>
            <person name="Mueller-Herbst S."/>
        </authorList>
    </citation>
    <scope>NUCLEOTIDE SEQUENCE [LARGE SCALE GENOMIC DNA]</scope>
    <source>
        <strain evidence="6">LWP01</strain>
    </source>
</reference>
<gene>
    <name evidence="5" type="ORF">HB943_07395</name>
    <name evidence="4" type="ORF">UE46_02560</name>
</gene>
<organism evidence="4 6">
    <name type="scientific">Listeria weihenstephanensis</name>
    <dbReference type="NCBI Taxonomy" id="1006155"/>
    <lineage>
        <taxon>Bacteria</taxon>
        <taxon>Bacillati</taxon>
        <taxon>Bacillota</taxon>
        <taxon>Bacilli</taxon>
        <taxon>Bacillales</taxon>
        <taxon>Listeriaceae</taxon>
        <taxon>Listeria</taxon>
    </lineage>
</organism>